<proteinExistence type="predicted"/>
<reference evidence="2 3" key="1">
    <citation type="journal article" date="2021" name="BMC Genomics">
        <title>Datura genome reveals duplications of psychoactive alkaloid biosynthetic genes and high mutation rate following tissue culture.</title>
        <authorList>
            <person name="Rajewski A."/>
            <person name="Carter-House D."/>
            <person name="Stajich J."/>
            <person name="Litt A."/>
        </authorList>
    </citation>
    <scope>NUCLEOTIDE SEQUENCE [LARGE SCALE GENOMIC DNA]</scope>
    <source>
        <strain evidence="2">AR-01</strain>
    </source>
</reference>
<feature type="compositionally biased region" description="Basic and acidic residues" evidence="1">
    <location>
        <begin position="18"/>
        <end position="30"/>
    </location>
</feature>
<evidence type="ECO:0000313" key="2">
    <source>
        <dbReference type="EMBL" id="MCD7466141.1"/>
    </source>
</evidence>
<name>A0ABS8T5L5_DATST</name>
<comment type="caution">
    <text evidence="2">The sequence shown here is derived from an EMBL/GenBank/DDBJ whole genome shotgun (WGS) entry which is preliminary data.</text>
</comment>
<protein>
    <submittedName>
        <fullName evidence="2">Uncharacterized protein</fullName>
    </submittedName>
</protein>
<keyword evidence="3" id="KW-1185">Reference proteome</keyword>
<gene>
    <name evidence="2" type="ORF">HAX54_002556</name>
</gene>
<accession>A0ABS8T5L5</accession>
<sequence length="153" mass="17469">MTRSGFQAALDPMQTEMRVGRERGMERSDGRSLAGRSHGGSRREGEERGREGLVVLLLPRGTKGRRERTGERRWFPVKKGRRREREKEERYGSYAVDACQKLWSCCCCSAGDGEDEEMRVRENRGSRGGGLVERKMKGMRLGFRVNENVKENG</sequence>
<evidence type="ECO:0000313" key="3">
    <source>
        <dbReference type="Proteomes" id="UP000823775"/>
    </source>
</evidence>
<feature type="compositionally biased region" description="Basic and acidic residues" evidence="1">
    <location>
        <begin position="41"/>
        <end position="50"/>
    </location>
</feature>
<dbReference type="Proteomes" id="UP000823775">
    <property type="component" value="Unassembled WGS sequence"/>
</dbReference>
<organism evidence="2 3">
    <name type="scientific">Datura stramonium</name>
    <name type="common">Jimsonweed</name>
    <name type="synonym">Common thornapple</name>
    <dbReference type="NCBI Taxonomy" id="4076"/>
    <lineage>
        <taxon>Eukaryota</taxon>
        <taxon>Viridiplantae</taxon>
        <taxon>Streptophyta</taxon>
        <taxon>Embryophyta</taxon>
        <taxon>Tracheophyta</taxon>
        <taxon>Spermatophyta</taxon>
        <taxon>Magnoliopsida</taxon>
        <taxon>eudicotyledons</taxon>
        <taxon>Gunneridae</taxon>
        <taxon>Pentapetalae</taxon>
        <taxon>asterids</taxon>
        <taxon>lamiids</taxon>
        <taxon>Solanales</taxon>
        <taxon>Solanaceae</taxon>
        <taxon>Solanoideae</taxon>
        <taxon>Datureae</taxon>
        <taxon>Datura</taxon>
    </lineage>
</organism>
<evidence type="ECO:0000256" key="1">
    <source>
        <dbReference type="SAM" id="MobiDB-lite"/>
    </source>
</evidence>
<dbReference type="EMBL" id="JACEIK010001114">
    <property type="protein sequence ID" value="MCD7466141.1"/>
    <property type="molecule type" value="Genomic_DNA"/>
</dbReference>
<feature type="region of interest" description="Disordered" evidence="1">
    <location>
        <begin position="1"/>
        <end position="50"/>
    </location>
</feature>